<dbReference type="PANTHER" id="PTHR34366:SF2">
    <property type="entry name" value="OS07G0289901 PROTEIN"/>
    <property type="match status" value="1"/>
</dbReference>
<comment type="caution">
    <text evidence="4">The sequence shown here is derived from an EMBL/GenBank/DDBJ whole genome shotgun (WGS) entry which is preliminary data.</text>
</comment>
<dbReference type="OrthoDB" id="1843925at2759"/>
<dbReference type="InterPro" id="IPR006760">
    <property type="entry name" value="Endosulphine"/>
</dbReference>
<name>A0A2U1PCR3_ARTAN</name>
<keyword evidence="5" id="KW-1185">Reference proteome</keyword>
<organism evidence="4 5">
    <name type="scientific">Artemisia annua</name>
    <name type="common">Sweet wormwood</name>
    <dbReference type="NCBI Taxonomy" id="35608"/>
    <lineage>
        <taxon>Eukaryota</taxon>
        <taxon>Viridiplantae</taxon>
        <taxon>Streptophyta</taxon>
        <taxon>Embryophyta</taxon>
        <taxon>Tracheophyta</taxon>
        <taxon>Spermatophyta</taxon>
        <taxon>Magnoliopsida</taxon>
        <taxon>eudicotyledons</taxon>
        <taxon>Gunneridae</taxon>
        <taxon>Pentapetalae</taxon>
        <taxon>asterids</taxon>
        <taxon>campanulids</taxon>
        <taxon>Asterales</taxon>
        <taxon>Asteraceae</taxon>
        <taxon>Asteroideae</taxon>
        <taxon>Anthemideae</taxon>
        <taxon>Artemisiinae</taxon>
        <taxon>Artemisia</taxon>
    </lineage>
</organism>
<dbReference type="Pfam" id="PF24865">
    <property type="entry name" value="DUF7731"/>
    <property type="match status" value="1"/>
</dbReference>
<evidence type="ECO:0000259" key="3">
    <source>
        <dbReference type="Pfam" id="PF24865"/>
    </source>
</evidence>
<dbReference type="PANTHER" id="PTHR34366">
    <property type="entry name" value="OS07G0289901 PROTEIN-RELATED"/>
    <property type="match status" value="1"/>
</dbReference>
<dbReference type="Pfam" id="PF04667">
    <property type="entry name" value="Endosulfine"/>
    <property type="match status" value="1"/>
</dbReference>
<dbReference type="EMBL" id="PKPP01001335">
    <property type="protein sequence ID" value="PWA83546.1"/>
    <property type="molecule type" value="Genomic_DNA"/>
</dbReference>
<accession>A0A2U1PCR3</accession>
<comment type="similarity">
    <text evidence="1 2">Belongs to the endosulfine family.</text>
</comment>
<evidence type="ECO:0000256" key="1">
    <source>
        <dbReference type="ARBA" id="ARBA00010520"/>
    </source>
</evidence>
<feature type="domain" description="DUF7731" evidence="3">
    <location>
        <begin position="145"/>
        <end position="237"/>
    </location>
</feature>
<reference evidence="4 5" key="1">
    <citation type="journal article" date="2018" name="Mol. Plant">
        <title>The genome of Artemisia annua provides insight into the evolution of Asteraceae family and artemisinin biosynthesis.</title>
        <authorList>
            <person name="Shen Q."/>
            <person name="Zhang L."/>
            <person name="Liao Z."/>
            <person name="Wang S."/>
            <person name="Yan T."/>
            <person name="Shi P."/>
            <person name="Liu M."/>
            <person name="Fu X."/>
            <person name="Pan Q."/>
            <person name="Wang Y."/>
            <person name="Lv Z."/>
            <person name="Lu X."/>
            <person name="Zhang F."/>
            <person name="Jiang W."/>
            <person name="Ma Y."/>
            <person name="Chen M."/>
            <person name="Hao X."/>
            <person name="Li L."/>
            <person name="Tang Y."/>
            <person name="Lv G."/>
            <person name="Zhou Y."/>
            <person name="Sun X."/>
            <person name="Brodelius P.E."/>
            <person name="Rose J.K.C."/>
            <person name="Tang K."/>
        </authorList>
    </citation>
    <scope>NUCLEOTIDE SEQUENCE [LARGE SCALE GENOMIC DNA]</scope>
    <source>
        <strain evidence="5">cv. Huhao1</strain>
        <tissue evidence="4">Leaf</tissue>
    </source>
</reference>
<evidence type="ECO:0000256" key="2">
    <source>
        <dbReference type="RuleBase" id="RU363120"/>
    </source>
</evidence>
<evidence type="ECO:0000313" key="4">
    <source>
        <dbReference type="EMBL" id="PWA83546.1"/>
    </source>
</evidence>
<evidence type="ECO:0000313" key="5">
    <source>
        <dbReference type="Proteomes" id="UP000245207"/>
    </source>
</evidence>
<protein>
    <recommendedName>
        <fullName evidence="3">DUF7731 domain-containing protein</fullName>
    </recommendedName>
</protein>
<sequence length="265" mass="30201">MTHGFLEIDYNTWAKYRNTNVFPDSRKGISAVTTSINLQSLHVDYFNLSFMHFIKLDELTNQIQTFSLLSRTFQVTWQDNERAFFDSADWALGKQSAGLNQISTAAIETLQPKLKVLLDPEAYVNIDVELQKTPHQRLPPRRPACVSKQDNHIYSNCEESYRLTQSGNLNVPPDYTDQFCGGACLKETDLVLNCINDVLSNFLFFNRATVRAVKDTIKDGCSFGPRRGDFNVAEHIQSYESNSFKFSYPILFGLVPLISICLLLF</sequence>
<dbReference type="STRING" id="35608.A0A2U1PCR3"/>
<dbReference type="InterPro" id="IPR056633">
    <property type="entry name" value="DUF7731"/>
</dbReference>
<gene>
    <name evidence="4" type="ORF">CTI12_AA167650</name>
</gene>
<proteinExistence type="inferred from homology"/>
<dbReference type="AlphaFoldDB" id="A0A2U1PCR3"/>
<dbReference type="Proteomes" id="UP000245207">
    <property type="component" value="Unassembled WGS sequence"/>
</dbReference>